<keyword evidence="2" id="KW-1185">Reference proteome</keyword>
<dbReference type="EMBL" id="JARPTC010000014">
    <property type="protein sequence ID" value="MDO7787508.1"/>
    <property type="molecule type" value="Genomic_DNA"/>
</dbReference>
<organism evidence="1 2">
    <name type="scientific">Desulforamulus aquiferis</name>
    <dbReference type="NCBI Taxonomy" id="1397668"/>
    <lineage>
        <taxon>Bacteria</taxon>
        <taxon>Bacillati</taxon>
        <taxon>Bacillota</taxon>
        <taxon>Clostridia</taxon>
        <taxon>Eubacteriales</taxon>
        <taxon>Peptococcaceae</taxon>
        <taxon>Desulforamulus</taxon>
    </lineage>
</organism>
<dbReference type="InterPro" id="IPR018755">
    <property type="entry name" value="Phage_Mu_Gp48"/>
</dbReference>
<sequence>MISKRGQEMLSYLPRYYQTSKIVKSVIAAQGTEVDKLRNALNEILEQNYVNTATWGLDNWEKELAIKSNAGKPDDQRRAVIKSKIRGVGTVTINLIKNVAEAYDGGRVEITKGPLIYQFTVKFIDTRGIPPNINDLKALIEEIKPAHLSVVYEYRYLLWNELDAKKLTWNQLDTKNLTWDDYETGGWLNA</sequence>
<dbReference type="RefSeq" id="WP_304542653.1">
    <property type="nucleotide sequence ID" value="NZ_JARPTC010000014.1"/>
</dbReference>
<evidence type="ECO:0000313" key="2">
    <source>
        <dbReference type="Proteomes" id="UP001172911"/>
    </source>
</evidence>
<evidence type="ECO:0000313" key="1">
    <source>
        <dbReference type="EMBL" id="MDO7787508.1"/>
    </source>
</evidence>
<gene>
    <name evidence="1" type="ORF">P6N53_09780</name>
</gene>
<reference evidence="1" key="2">
    <citation type="submission" date="2023-03" db="EMBL/GenBank/DDBJ databases">
        <authorList>
            <person name="Zhang Z."/>
        </authorList>
    </citation>
    <scope>NUCLEOTIDE SEQUENCE</scope>
    <source>
        <strain evidence="1">DSA</strain>
    </source>
</reference>
<accession>A0AAW7ZCU4</accession>
<dbReference type="Proteomes" id="UP001172911">
    <property type="component" value="Unassembled WGS sequence"/>
</dbReference>
<reference evidence="1" key="1">
    <citation type="journal article" date="2023" name="J. Hazard. Mater.">
        <title>Anaerobic biodegradation of pyrene and benzo[a]pyrene by a new sulfate-reducing Desulforamulus aquiferis strain DSA.</title>
        <authorList>
            <person name="Zhang Z."/>
            <person name="Sun J."/>
            <person name="Gong X."/>
            <person name="Wang C."/>
            <person name="Wang H."/>
        </authorList>
    </citation>
    <scope>NUCLEOTIDE SEQUENCE</scope>
    <source>
        <strain evidence="1">DSA</strain>
    </source>
</reference>
<comment type="caution">
    <text evidence="1">The sequence shown here is derived from an EMBL/GenBank/DDBJ whole genome shotgun (WGS) entry which is preliminary data.</text>
</comment>
<proteinExistence type="predicted"/>
<dbReference type="Pfam" id="PF10076">
    <property type="entry name" value="Phage_Mu_Gp48"/>
    <property type="match status" value="1"/>
</dbReference>
<protein>
    <submittedName>
        <fullName evidence="1">YmfQ family protein</fullName>
    </submittedName>
</protein>
<name>A0AAW7ZCU4_9FIRM</name>
<dbReference type="AlphaFoldDB" id="A0AAW7ZCU4"/>